<gene>
    <name evidence="7" type="ORF">POM88_018089</name>
</gene>
<evidence type="ECO:0000256" key="4">
    <source>
        <dbReference type="ARBA" id="ARBA00023242"/>
    </source>
</evidence>
<evidence type="ECO:0000313" key="7">
    <source>
        <dbReference type="EMBL" id="KAK1389911.1"/>
    </source>
</evidence>
<dbReference type="GO" id="GO:0003677">
    <property type="term" value="F:DNA binding"/>
    <property type="evidence" value="ECO:0007669"/>
    <property type="project" value="UniProtKB-KW"/>
</dbReference>
<name>A0AAD8MYT6_9APIA</name>
<dbReference type="GO" id="GO:0006355">
    <property type="term" value="P:regulation of DNA-templated transcription"/>
    <property type="evidence" value="ECO:0007669"/>
    <property type="project" value="InterPro"/>
</dbReference>
<proteinExistence type="predicted"/>
<dbReference type="SUPFAM" id="SSF101941">
    <property type="entry name" value="NAC domain"/>
    <property type="match status" value="1"/>
</dbReference>
<dbReference type="EMBL" id="JAUIZM010000004">
    <property type="protein sequence ID" value="KAK1389911.1"/>
    <property type="molecule type" value="Genomic_DNA"/>
</dbReference>
<reference evidence="7" key="2">
    <citation type="submission" date="2023-05" db="EMBL/GenBank/DDBJ databases">
        <authorList>
            <person name="Schelkunov M.I."/>
        </authorList>
    </citation>
    <scope>NUCLEOTIDE SEQUENCE</scope>
    <source>
        <strain evidence="7">Hsosn_3</strain>
        <tissue evidence="7">Leaf</tissue>
    </source>
</reference>
<dbReference type="PROSITE" id="PS51005">
    <property type="entry name" value="NAC"/>
    <property type="match status" value="1"/>
</dbReference>
<dbReference type="Gene3D" id="2.170.150.80">
    <property type="entry name" value="NAC domain"/>
    <property type="match status" value="1"/>
</dbReference>
<keyword evidence="4" id="KW-0539">Nucleus</keyword>
<organism evidence="7 8">
    <name type="scientific">Heracleum sosnowskyi</name>
    <dbReference type="NCBI Taxonomy" id="360622"/>
    <lineage>
        <taxon>Eukaryota</taxon>
        <taxon>Viridiplantae</taxon>
        <taxon>Streptophyta</taxon>
        <taxon>Embryophyta</taxon>
        <taxon>Tracheophyta</taxon>
        <taxon>Spermatophyta</taxon>
        <taxon>Magnoliopsida</taxon>
        <taxon>eudicotyledons</taxon>
        <taxon>Gunneridae</taxon>
        <taxon>Pentapetalae</taxon>
        <taxon>asterids</taxon>
        <taxon>campanulids</taxon>
        <taxon>Apiales</taxon>
        <taxon>Apiaceae</taxon>
        <taxon>Apioideae</taxon>
        <taxon>apioid superclade</taxon>
        <taxon>Tordylieae</taxon>
        <taxon>Tordyliinae</taxon>
        <taxon>Heracleum</taxon>
    </lineage>
</organism>
<comment type="caution">
    <text evidence="7">The sequence shown here is derived from an EMBL/GenBank/DDBJ whole genome shotgun (WGS) entry which is preliminary data.</text>
</comment>
<evidence type="ECO:0000256" key="5">
    <source>
        <dbReference type="SAM" id="MobiDB-lite"/>
    </source>
</evidence>
<evidence type="ECO:0000256" key="3">
    <source>
        <dbReference type="ARBA" id="ARBA00023163"/>
    </source>
</evidence>
<evidence type="ECO:0000259" key="6">
    <source>
        <dbReference type="PROSITE" id="PS51005"/>
    </source>
</evidence>
<feature type="region of interest" description="Disordered" evidence="5">
    <location>
        <begin position="1"/>
        <end position="20"/>
    </location>
</feature>
<reference evidence="7" key="1">
    <citation type="submission" date="2023-02" db="EMBL/GenBank/DDBJ databases">
        <title>Genome of toxic invasive species Heracleum sosnowskyi carries increased number of genes despite the absence of recent whole-genome duplications.</title>
        <authorList>
            <person name="Schelkunov M."/>
            <person name="Shtratnikova V."/>
            <person name="Makarenko M."/>
            <person name="Klepikova A."/>
            <person name="Omelchenko D."/>
            <person name="Novikova G."/>
            <person name="Obukhova E."/>
            <person name="Bogdanov V."/>
            <person name="Penin A."/>
            <person name="Logacheva M."/>
        </authorList>
    </citation>
    <scope>NUCLEOTIDE SEQUENCE</scope>
    <source>
        <strain evidence="7">Hsosn_3</strain>
        <tissue evidence="7">Leaf</tissue>
    </source>
</reference>
<evidence type="ECO:0000256" key="1">
    <source>
        <dbReference type="ARBA" id="ARBA00023015"/>
    </source>
</evidence>
<dbReference type="AlphaFoldDB" id="A0AAD8MYT6"/>
<accession>A0AAD8MYT6</accession>
<keyword evidence="3" id="KW-0804">Transcription</keyword>
<dbReference type="InterPro" id="IPR036093">
    <property type="entry name" value="NAC_dom_sf"/>
</dbReference>
<keyword evidence="2" id="KW-0238">DNA-binding</keyword>
<dbReference type="InterPro" id="IPR003441">
    <property type="entry name" value="NAC-dom"/>
</dbReference>
<dbReference type="PANTHER" id="PTHR31719">
    <property type="entry name" value="NAC TRANSCRIPTION FACTOR 56"/>
    <property type="match status" value="1"/>
</dbReference>
<keyword evidence="1" id="KW-0805">Transcription regulation</keyword>
<evidence type="ECO:0000313" key="8">
    <source>
        <dbReference type="Proteomes" id="UP001237642"/>
    </source>
</evidence>
<feature type="domain" description="NAC" evidence="6">
    <location>
        <begin position="18"/>
        <end position="182"/>
    </location>
</feature>
<keyword evidence="8" id="KW-1185">Reference proteome</keyword>
<protein>
    <recommendedName>
        <fullName evidence="6">NAC domain-containing protein</fullName>
    </recommendedName>
</protein>
<dbReference type="PANTHER" id="PTHR31719:SF43">
    <property type="entry name" value="NAC TRANSCRIPTION FACTOR 56"/>
    <property type="match status" value="1"/>
</dbReference>
<sequence>MENHMLNDPEEEGNDNKVPPGFRFNPYDVELLEHYLLKLVYGEKSPEVLGIPAVDLYYYPPQELTAMYKEQCENQWYFFTQRNRKYGQGTRPDRAAGVGFWKQTNVVKPIFKVQEDKTNLQLGRKITLDYYDKSKKTDGERTSWKMIEYRVNEKLPYLPSNYSSAGTSTELDEWCLCRIYISARTVKKPNNVGATSEEKNEQVTGNAQVTRQAESELTSGTNFIQQNIEHSIAAQELSEQVPVEADANFLRQDSAPLFSNQHAIAPQGYYGQNAGGPDTNSFQQTTTPFINHDFLNTSNSYYLENATDGPMNEMDYNKYNAFLRHEEIYPMTGQYHDNGLPATGLPMLPHSDFNQSSASIPEDVTRSSEDGSLFSLVFGNGHSSSSGYFRNGGSDQSGNSSI</sequence>
<dbReference type="Pfam" id="PF02365">
    <property type="entry name" value="NAM"/>
    <property type="match status" value="1"/>
</dbReference>
<dbReference type="Proteomes" id="UP001237642">
    <property type="component" value="Unassembled WGS sequence"/>
</dbReference>
<evidence type="ECO:0000256" key="2">
    <source>
        <dbReference type="ARBA" id="ARBA00023125"/>
    </source>
</evidence>